<dbReference type="RefSeq" id="WP_084274758.1">
    <property type="nucleotide sequence ID" value="NZ_AP026671.1"/>
</dbReference>
<proteinExistence type="inferred from homology"/>
<evidence type="ECO:0000256" key="2">
    <source>
        <dbReference type="RuleBase" id="RU003616"/>
    </source>
</evidence>
<evidence type="ECO:0000259" key="4">
    <source>
        <dbReference type="PROSITE" id="PS51203"/>
    </source>
</evidence>
<protein>
    <submittedName>
        <fullName evidence="5">Heat shock protein Hsp20</fullName>
    </submittedName>
</protein>
<comment type="similarity">
    <text evidence="1 2">Belongs to the small heat shock protein (HSP20) family.</text>
</comment>
<dbReference type="CDD" id="cd06464">
    <property type="entry name" value="ACD_sHsps-like"/>
    <property type="match status" value="1"/>
</dbReference>
<evidence type="ECO:0000313" key="5">
    <source>
        <dbReference type="EMBL" id="SMC08478.1"/>
    </source>
</evidence>
<organism evidence="5 6">
    <name type="scientific">Nitratiruptor tergarcus DSM 16512</name>
    <dbReference type="NCBI Taxonomy" id="1069081"/>
    <lineage>
        <taxon>Bacteria</taxon>
        <taxon>Pseudomonadati</taxon>
        <taxon>Campylobacterota</taxon>
        <taxon>Epsilonproteobacteria</taxon>
        <taxon>Nautiliales</taxon>
        <taxon>Nitratiruptoraceae</taxon>
        <taxon>Nitratiruptor</taxon>
    </lineage>
</organism>
<dbReference type="Pfam" id="PF00011">
    <property type="entry name" value="HSP20"/>
    <property type="match status" value="1"/>
</dbReference>
<dbReference type="EMBL" id="FWWZ01000001">
    <property type="protein sequence ID" value="SMC08478.1"/>
    <property type="molecule type" value="Genomic_DNA"/>
</dbReference>
<evidence type="ECO:0000313" key="6">
    <source>
        <dbReference type="Proteomes" id="UP000192602"/>
    </source>
</evidence>
<sequence length="145" mass="16819">MIPVVIDPFKELRDIERKISSMLEFENKMAPSTQVENIWMPAVNEKEDEKAYYVEVDLPGVKKEDINLEVKDNVLTISGERKFKKEEEDKGYKRVESFFGKFERSFTLPADADAEKIEAKAEDGVLHITIPKVEQKENIKKIEVK</sequence>
<dbReference type="Gene3D" id="2.60.40.790">
    <property type="match status" value="1"/>
</dbReference>
<feature type="domain" description="CS" evidence="4">
    <location>
        <begin position="32"/>
        <end position="143"/>
    </location>
</feature>
<dbReference type="PANTHER" id="PTHR11527">
    <property type="entry name" value="HEAT-SHOCK PROTEIN 20 FAMILY MEMBER"/>
    <property type="match status" value="1"/>
</dbReference>
<dbReference type="InterPro" id="IPR002068">
    <property type="entry name" value="A-crystallin/Hsp20_dom"/>
</dbReference>
<dbReference type="OrthoDB" id="9811615at2"/>
<reference evidence="6" key="1">
    <citation type="submission" date="2017-04" db="EMBL/GenBank/DDBJ databases">
        <authorList>
            <person name="Varghese N."/>
            <person name="Submissions S."/>
        </authorList>
    </citation>
    <scope>NUCLEOTIDE SEQUENCE [LARGE SCALE GENOMIC DNA]</scope>
    <source>
        <strain evidence="6">DSM 16512</strain>
    </source>
</reference>
<name>A0A1W1WQ96_9BACT</name>
<dbReference type="InterPro" id="IPR008978">
    <property type="entry name" value="HSP20-like_chaperone"/>
</dbReference>
<dbReference type="AlphaFoldDB" id="A0A1W1WQ96"/>
<gene>
    <name evidence="5" type="ORF">SAMN05660197_0230</name>
</gene>
<dbReference type="InterPro" id="IPR007052">
    <property type="entry name" value="CS_dom"/>
</dbReference>
<dbReference type="SUPFAM" id="SSF49764">
    <property type="entry name" value="HSP20-like chaperones"/>
    <property type="match status" value="1"/>
</dbReference>
<evidence type="ECO:0000259" key="3">
    <source>
        <dbReference type="PROSITE" id="PS01031"/>
    </source>
</evidence>
<dbReference type="PROSITE" id="PS01031">
    <property type="entry name" value="SHSP"/>
    <property type="match status" value="1"/>
</dbReference>
<feature type="domain" description="SHSP" evidence="3">
    <location>
        <begin position="34"/>
        <end position="145"/>
    </location>
</feature>
<dbReference type="InterPro" id="IPR031107">
    <property type="entry name" value="Small_HSP"/>
</dbReference>
<dbReference type="PROSITE" id="PS51203">
    <property type="entry name" value="CS"/>
    <property type="match status" value="1"/>
</dbReference>
<keyword evidence="5" id="KW-0346">Stress response</keyword>
<evidence type="ECO:0000256" key="1">
    <source>
        <dbReference type="PROSITE-ProRule" id="PRU00285"/>
    </source>
</evidence>
<dbReference type="Proteomes" id="UP000192602">
    <property type="component" value="Unassembled WGS sequence"/>
</dbReference>
<keyword evidence="6" id="KW-1185">Reference proteome</keyword>
<accession>A0A1W1WQ96</accession>
<dbReference type="STRING" id="1069081.SAMN05660197_0230"/>